<keyword evidence="2" id="KW-1185">Reference proteome</keyword>
<evidence type="ECO:0000313" key="1">
    <source>
        <dbReference type="EMBL" id="MQM21400.1"/>
    </source>
</evidence>
<feature type="non-terminal residue" evidence="1">
    <location>
        <position position="1"/>
    </location>
</feature>
<dbReference type="AlphaFoldDB" id="A0A843XQP4"/>
<evidence type="ECO:0000313" key="2">
    <source>
        <dbReference type="Proteomes" id="UP000652761"/>
    </source>
</evidence>
<proteinExistence type="predicted"/>
<protein>
    <submittedName>
        <fullName evidence="1">Uncharacterized protein</fullName>
    </submittedName>
</protein>
<accession>A0A843XQP4</accession>
<sequence>MNHQRIHSHRGVHIWSHMVTPVFREPLCPGDPWVAARPSGVPSGGSGMSGHYSGIRAQGQGSNEICNELITMAVPKK</sequence>
<organism evidence="1 2">
    <name type="scientific">Colocasia esculenta</name>
    <name type="common">Wild taro</name>
    <name type="synonym">Arum esculentum</name>
    <dbReference type="NCBI Taxonomy" id="4460"/>
    <lineage>
        <taxon>Eukaryota</taxon>
        <taxon>Viridiplantae</taxon>
        <taxon>Streptophyta</taxon>
        <taxon>Embryophyta</taxon>
        <taxon>Tracheophyta</taxon>
        <taxon>Spermatophyta</taxon>
        <taxon>Magnoliopsida</taxon>
        <taxon>Liliopsida</taxon>
        <taxon>Araceae</taxon>
        <taxon>Aroideae</taxon>
        <taxon>Colocasieae</taxon>
        <taxon>Colocasia</taxon>
    </lineage>
</organism>
<dbReference type="Proteomes" id="UP000652761">
    <property type="component" value="Unassembled WGS sequence"/>
</dbReference>
<name>A0A843XQP4_COLES</name>
<comment type="caution">
    <text evidence="1">The sequence shown here is derived from an EMBL/GenBank/DDBJ whole genome shotgun (WGS) entry which is preliminary data.</text>
</comment>
<reference evidence="1" key="1">
    <citation type="submission" date="2017-07" db="EMBL/GenBank/DDBJ databases">
        <title>Taro Niue Genome Assembly and Annotation.</title>
        <authorList>
            <person name="Atibalentja N."/>
            <person name="Keating K."/>
            <person name="Fields C.J."/>
        </authorList>
    </citation>
    <scope>NUCLEOTIDE SEQUENCE</scope>
    <source>
        <strain evidence="1">Niue_2</strain>
        <tissue evidence="1">Leaf</tissue>
    </source>
</reference>
<dbReference type="EMBL" id="NMUH01010981">
    <property type="protein sequence ID" value="MQM21400.1"/>
    <property type="molecule type" value="Genomic_DNA"/>
</dbReference>
<gene>
    <name evidence="1" type="ORF">Taro_054440</name>
</gene>